<evidence type="ECO:0000256" key="2">
    <source>
        <dbReference type="PROSITE-ProRule" id="PRU00221"/>
    </source>
</evidence>
<dbReference type="Gene3D" id="2.130.10.10">
    <property type="entry name" value="YVTN repeat-like/Quinoprotein amine dehydrogenase"/>
    <property type="match status" value="1"/>
</dbReference>
<evidence type="ECO:0000313" key="5">
    <source>
        <dbReference type="EMBL" id="OCH83993.1"/>
    </source>
</evidence>
<reference evidence="5 6" key="1">
    <citation type="submission" date="2016-07" db="EMBL/GenBank/DDBJ databases">
        <title>Draft genome of the white-rot fungus Obba rivulosa 3A-2.</title>
        <authorList>
            <consortium name="DOE Joint Genome Institute"/>
            <person name="Miettinen O."/>
            <person name="Riley R."/>
            <person name="Acob R."/>
            <person name="Barry K."/>
            <person name="Cullen D."/>
            <person name="De Vries R."/>
            <person name="Hainaut M."/>
            <person name="Hatakka A."/>
            <person name="Henrissat B."/>
            <person name="Hilden K."/>
            <person name="Kuo R."/>
            <person name="Labutti K."/>
            <person name="Lipzen A."/>
            <person name="Makela M.R."/>
            <person name="Sandor L."/>
            <person name="Spatafora J.W."/>
            <person name="Grigoriev I.V."/>
            <person name="Hibbett D.S."/>
        </authorList>
    </citation>
    <scope>NUCLEOTIDE SEQUENCE [LARGE SCALE GENOMIC DNA]</scope>
    <source>
        <strain evidence="5 6">3A-2</strain>
    </source>
</reference>
<dbReference type="Pfam" id="PF24883">
    <property type="entry name" value="NPHP3_N"/>
    <property type="match status" value="1"/>
</dbReference>
<dbReference type="InterPro" id="IPR056884">
    <property type="entry name" value="NPHP3-like_N"/>
</dbReference>
<dbReference type="SUPFAM" id="SSF52540">
    <property type="entry name" value="P-loop containing nucleoside triphosphate hydrolases"/>
    <property type="match status" value="1"/>
</dbReference>
<dbReference type="AlphaFoldDB" id="A0A8E2AGZ8"/>
<protein>
    <recommendedName>
        <fullName evidence="4">Nephrocystin 3-like N-terminal domain-containing protein</fullName>
    </recommendedName>
</protein>
<dbReference type="InterPro" id="IPR027417">
    <property type="entry name" value="P-loop_NTPase"/>
</dbReference>
<feature type="repeat" description="WD" evidence="2">
    <location>
        <begin position="825"/>
        <end position="866"/>
    </location>
</feature>
<feature type="repeat" description="WD" evidence="2">
    <location>
        <begin position="782"/>
        <end position="823"/>
    </location>
</feature>
<evidence type="ECO:0000259" key="4">
    <source>
        <dbReference type="Pfam" id="PF24883"/>
    </source>
</evidence>
<evidence type="ECO:0000256" key="1">
    <source>
        <dbReference type="ARBA" id="ARBA00022737"/>
    </source>
</evidence>
<proteinExistence type="predicted"/>
<gene>
    <name evidence="5" type="ORF">OBBRIDRAFT_840043</name>
</gene>
<feature type="domain" description="Nephrocystin 3-like N-terminal" evidence="4">
    <location>
        <begin position="213"/>
        <end position="386"/>
    </location>
</feature>
<organism evidence="5 6">
    <name type="scientific">Obba rivulosa</name>
    <dbReference type="NCBI Taxonomy" id="1052685"/>
    <lineage>
        <taxon>Eukaryota</taxon>
        <taxon>Fungi</taxon>
        <taxon>Dikarya</taxon>
        <taxon>Basidiomycota</taxon>
        <taxon>Agaricomycotina</taxon>
        <taxon>Agaricomycetes</taxon>
        <taxon>Polyporales</taxon>
        <taxon>Gelatoporiaceae</taxon>
        <taxon>Obba</taxon>
    </lineage>
</organism>
<dbReference type="OrthoDB" id="538223at2759"/>
<dbReference type="Proteomes" id="UP000250043">
    <property type="component" value="Unassembled WGS sequence"/>
</dbReference>
<keyword evidence="6" id="KW-1185">Reference proteome</keyword>
<dbReference type="PROSITE" id="PS50294">
    <property type="entry name" value="WD_REPEATS_REGION"/>
    <property type="match status" value="2"/>
</dbReference>
<evidence type="ECO:0000256" key="3">
    <source>
        <dbReference type="SAM" id="Coils"/>
    </source>
</evidence>
<dbReference type="EMBL" id="KV722744">
    <property type="protein sequence ID" value="OCH83993.1"/>
    <property type="molecule type" value="Genomic_DNA"/>
</dbReference>
<dbReference type="Gene3D" id="3.40.50.300">
    <property type="entry name" value="P-loop containing nucleotide triphosphate hydrolases"/>
    <property type="match status" value="1"/>
</dbReference>
<dbReference type="PANTHER" id="PTHR10039:SF17">
    <property type="entry name" value="FUNGAL STAND N-TERMINAL GOODBYE DOMAIN-CONTAINING PROTEIN-RELATED"/>
    <property type="match status" value="1"/>
</dbReference>
<dbReference type="InterPro" id="IPR036322">
    <property type="entry name" value="WD40_repeat_dom_sf"/>
</dbReference>
<dbReference type="SUPFAM" id="SSF50978">
    <property type="entry name" value="WD40 repeat-like"/>
    <property type="match status" value="1"/>
</dbReference>
<feature type="coiled-coil region" evidence="3">
    <location>
        <begin position="103"/>
        <end position="168"/>
    </location>
</feature>
<dbReference type="SMART" id="SM00320">
    <property type="entry name" value="WD40"/>
    <property type="match status" value="2"/>
</dbReference>
<sequence>MEIKNPKLDIQPEDMKDVVEKAARRKSILDRIGKSKGILRTAIDVGGAFGKLHPVADAVMSGLDVLYKKFEDQDEENKDVLDLLIDMSDIVHYTFDMEQFATVEQLKVVIEEARVLMQEATNLVFKRGDRSNTQEILSILTSEDREKIQDLKSKLARFKQNFDRAVNVQSADTVEIIKARFEKFASVQEEYTHLRELTPHFTTPDPPRCLPGTREDILATIREWTNNLDAPNILWIGAYPGAGKSTIAFTIAAELERSHRMGTIFAFDRKSGTKPSILWRHVAFCLAREYPSCRDDIVTTLKGKPSGLANMTATEIFHQFVAKPLQQWDLSPANIPRDRLPVLIIDALDECGGLGGSSTRDRKDVLSHIGEWSKLSHYFKLIITSRIEDDIKNVLSRTTHKALSIGTADTVSPQSTRDIQRYIEHRFKEIAADRGYLPLCWPGKAVVDDLTSRASGVFIWAATALNYIEDFPDDERLSDVQGGALPSGDVHALYRQLLTKSFSKWSPKELAHFVKLVGTIVVAQVPLTAAEFRCLLGMKEATVGNICNGLRPVLAIGDTLRFAHPSFVDFLLGPTDPSASDSINDEWSCPEAFRIDPGIAHYDLVESMFRFMNAKLCFNICNIESSFVRNAALPQIQNRPLSYACRFWGFHVEQTRHDASLASSNVTVFLREKLLFWLEALGVLGAVNVAATALTCLGAKLPVLEHTEQAVEDDFNIVKDAVKLAQYFAPAIAESAPHIYISCLPFAPRCSSVANLYAPKFGWTISLERGQLQNWPAEQTIIRGHGGYVGCVAFSPDGKRVVSGSSDNMIRMWHASTGHIVAGPFNGHTDEVRSVAFSPDGKRVLSGSLDNTIRIWDAGTGQTTAGLLNGEEDEVTTVTFLPSGKQVIPVLADDTFI</sequence>
<dbReference type="PANTHER" id="PTHR10039">
    <property type="entry name" value="AMELOGENIN"/>
    <property type="match status" value="1"/>
</dbReference>
<keyword evidence="2" id="KW-0853">WD repeat</keyword>
<keyword evidence="3" id="KW-0175">Coiled coil</keyword>
<dbReference type="PROSITE" id="PS50082">
    <property type="entry name" value="WD_REPEATS_2"/>
    <property type="match status" value="2"/>
</dbReference>
<name>A0A8E2AGZ8_9APHY</name>
<dbReference type="InterPro" id="IPR015943">
    <property type="entry name" value="WD40/YVTN_repeat-like_dom_sf"/>
</dbReference>
<dbReference type="Pfam" id="PF00400">
    <property type="entry name" value="WD40"/>
    <property type="match status" value="2"/>
</dbReference>
<evidence type="ECO:0000313" key="6">
    <source>
        <dbReference type="Proteomes" id="UP000250043"/>
    </source>
</evidence>
<dbReference type="InterPro" id="IPR001680">
    <property type="entry name" value="WD40_rpt"/>
</dbReference>
<accession>A0A8E2AGZ8</accession>
<keyword evidence="1" id="KW-0677">Repeat</keyword>